<organism evidence="9 10">
    <name type="scientific">Corynebacterium mendelii</name>
    <dbReference type="NCBI Taxonomy" id="2765362"/>
    <lineage>
        <taxon>Bacteria</taxon>
        <taxon>Bacillati</taxon>
        <taxon>Actinomycetota</taxon>
        <taxon>Actinomycetes</taxon>
        <taxon>Mycobacteriales</taxon>
        <taxon>Corynebacteriaceae</taxon>
        <taxon>Corynebacterium</taxon>
    </lineage>
</organism>
<evidence type="ECO:0000313" key="10">
    <source>
        <dbReference type="Proteomes" id="UP000664332"/>
    </source>
</evidence>
<dbReference type="Pfam" id="PF06271">
    <property type="entry name" value="RDD"/>
    <property type="match status" value="1"/>
</dbReference>
<evidence type="ECO:0000256" key="4">
    <source>
        <dbReference type="ARBA" id="ARBA00022989"/>
    </source>
</evidence>
<dbReference type="InterPro" id="IPR051791">
    <property type="entry name" value="Pra-immunoreactive"/>
</dbReference>
<evidence type="ECO:0000259" key="8">
    <source>
        <dbReference type="Pfam" id="PF06271"/>
    </source>
</evidence>
<dbReference type="PANTHER" id="PTHR36115">
    <property type="entry name" value="PROLINE-RICH ANTIGEN HOMOLOG-RELATED"/>
    <property type="match status" value="1"/>
</dbReference>
<feature type="transmembrane region" description="Helical" evidence="7">
    <location>
        <begin position="92"/>
        <end position="112"/>
    </location>
</feature>
<sequence>MRDRDSSWLDGPRLAGEGDDDPTRPARWPGEKIGLPQRGAGSLASIVRRVGGLLLDWVIAQMVALIISGFAISDFFNRSLTDAAFNGAVSRFNEITMVAYFVIGVITVVLFARTPGQAIMKMGVARVDQPDQRVGLWRAVVRTALTLLVLPPVITDSDGRGIHDRLTRTAVILG</sequence>
<reference evidence="9" key="1">
    <citation type="submission" date="2021-03" db="EMBL/GenBank/DDBJ databases">
        <authorList>
            <person name="Sun Q."/>
        </authorList>
    </citation>
    <scope>NUCLEOTIDE SEQUENCE</scope>
    <source>
        <strain evidence="9">CCM 8862</strain>
    </source>
</reference>
<dbReference type="PANTHER" id="PTHR36115:SF6">
    <property type="entry name" value="PROLINE-RICH ANTIGEN HOMOLOG"/>
    <property type="match status" value="1"/>
</dbReference>
<evidence type="ECO:0000256" key="2">
    <source>
        <dbReference type="ARBA" id="ARBA00022475"/>
    </source>
</evidence>
<dbReference type="PIRSF" id="PIRSF021697">
    <property type="entry name" value="UCP021697"/>
    <property type="match status" value="1"/>
</dbReference>
<dbReference type="InterPro" id="IPR016795">
    <property type="entry name" value="UCP021697"/>
</dbReference>
<keyword evidence="10" id="KW-1185">Reference proteome</keyword>
<comment type="caution">
    <text evidence="9">The sequence shown here is derived from an EMBL/GenBank/DDBJ whole genome shotgun (WGS) entry which is preliminary data.</text>
</comment>
<feature type="region of interest" description="Disordered" evidence="6">
    <location>
        <begin position="1"/>
        <end position="31"/>
    </location>
</feature>
<feature type="transmembrane region" description="Helical" evidence="7">
    <location>
        <begin position="53"/>
        <end position="72"/>
    </location>
</feature>
<evidence type="ECO:0000256" key="7">
    <source>
        <dbReference type="SAM" id="Phobius"/>
    </source>
</evidence>
<protein>
    <submittedName>
        <fullName evidence="9">RDD family protein</fullName>
    </submittedName>
</protein>
<evidence type="ECO:0000256" key="5">
    <source>
        <dbReference type="ARBA" id="ARBA00023136"/>
    </source>
</evidence>
<dbReference type="RefSeq" id="WP_207117466.1">
    <property type="nucleotide sequence ID" value="NZ_JAFLEQ010000003.1"/>
</dbReference>
<keyword evidence="3 7" id="KW-0812">Transmembrane</keyword>
<accession>A0A939E016</accession>
<evidence type="ECO:0000256" key="6">
    <source>
        <dbReference type="SAM" id="MobiDB-lite"/>
    </source>
</evidence>
<gene>
    <name evidence="9" type="ORF">JZY06_00155</name>
</gene>
<keyword evidence="5 7" id="KW-0472">Membrane</keyword>
<dbReference type="EMBL" id="JAFLEQ010000003">
    <property type="protein sequence ID" value="MBN9643047.1"/>
    <property type="molecule type" value="Genomic_DNA"/>
</dbReference>
<keyword evidence="2" id="KW-1003">Cell membrane</keyword>
<evidence type="ECO:0000313" key="9">
    <source>
        <dbReference type="EMBL" id="MBN9643047.1"/>
    </source>
</evidence>
<evidence type="ECO:0000256" key="1">
    <source>
        <dbReference type="ARBA" id="ARBA00004651"/>
    </source>
</evidence>
<dbReference type="Proteomes" id="UP000664332">
    <property type="component" value="Unassembled WGS sequence"/>
</dbReference>
<comment type="subcellular location">
    <subcellularLocation>
        <location evidence="1">Cell membrane</location>
        <topology evidence="1">Multi-pass membrane protein</topology>
    </subcellularLocation>
</comment>
<feature type="domain" description="RDD" evidence="8">
    <location>
        <begin position="43"/>
        <end position="149"/>
    </location>
</feature>
<dbReference type="AlphaFoldDB" id="A0A939E016"/>
<proteinExistence type="predicted"/>
<keyword evidence="4 7" id="KW-1133">Transmembrane helix</keyword>
<dbReference type="GO" id="GO:0005886">
    <property type="term" value="C:plasma membrane"/>
    <property type="evidence" value="ECO:0007669"/>
    <property type="project" value="UniProtKB-SubCell"/>
</dbReference>
<dbReference type="InterPro" id="IPR010432">
    <property type="entry name" value="RDD"/>
</dbReference>
<name>A0A939E016_9CORY</name>
<evidence type="ECO:0000256" key="3">
    <source>
        <dbReference type="ARBA" id="ARBA00022692"/>
    </source>
</evidence>